<dbReference type="FunFam" id="3.40.250.10:FF:000035">
    <property type="entry name" value="Thiosulfate sulfurtransferase"/>
    <property type="match status" value="1"/>
</dbReference>
<dbReference type="InterPro" id="IPR001307">
    <property type="entry name" value="Thiosulphate_STrfase_CS"/>
</dbReference>
<gene>
    <name evidence="4" type="ORF">SAMN05421503_0240</name>
</gene>
<dbReference type="RefSeq" id="WP_245864527.1">
    <property type="nucleotide sequence ID" value="NZ_OBEK01000001.1"/>
</dbReference>
<keyword evidence="5" id="KW-1185">Reference proteome</keyword>
<dbReference type="PROSITE" id="PS00380">
    <property type="entry name" value="RHODANESE_1"/>
    <property type="match status" value="1"/>
</dbReference>
<sequence length="291" mass="32667">MNNLIYWELVAVNYTVNKEWLYEQLHNPQVRIADCRFALSAPDKGEKLYKESHIPGAVYFDLDKQLSGSVEKHGGRHPLPDVKQFQAAIEKAGIDNTTTVIAYDDSDGQFAARFWWLLTYAGHEKVYVLDGGFKGWTGAGYSTTKEVPEYQPAMFEVTMQGDLLATYEEVKEIVDQKKKSPVLIDARDERRYLGEVEPIDRVAGHIPGAINKFWADGLVHGLFKGKGEQRKRFAELNPADPVIVYCGSGVTAAPNYIALRMAGFENVKLYAGSYSDWVSYEENPVAKGKES</sequence>
<evidence type="ECO:0000313" key="4">
    <source>
        <dbReference type="EMBL" id="SNZ02958.1"/>
    </source>
</evidence>
<keyword evidence="2" id="KW-0677">Repeat</keyword>
<name>A0A285N0U7_9BACI</name>
<reference evidence="5" key="1">
    <citation type="submission" date="2017-09" db="EMBL/GenBank/DDBJ databases">
        <authorList>
            <person name="Varghese N."/>
            <person name="Submissions S."/>
        </authorList>
    </citation>
    <scope>NUCLEOTIDE SEQUENCE [LARGE SCALE GENOMIC DNA]</scope>
    <source>
        <strain evidence="5">CGMCC 1.8913</strain>
    </source>
</reference>
<feature type="domain" description="Rhodanese" evidence="3">
    <location>
        <begin position="26"/>
        <end position="145"/>
    </location>
</feature>
<dbReference type="Gene3D" id="3.40.250.10">
    <property type="entry name" value="Rhodanese-like domain"/>
    <property type="match status" value="2"/>
</dbReference>
<dbReference type="CDD" id="cd01448">
    <property type="entry name" value="TST_Repeat_1"/>
    <property type="match status" value="1"/>
</dbReference>
<proteinExistence type="predicted"/>
<organism evidence="4 5">
    <name type="scientific">Terribacillus aidingensis</name>
    <dbReference type="NCBI Taxonomy" id="586416"/>
    <lineage>
        <taxon>Bacteria</taxon>
        <taxon>Bacillati</taxon>
        <taxon>Bacillota</taxon>
        <taxon>Bacilli</taxon>
        <taxon>Bacillales</taxon>
        <taxon>Bacillaceae</taxon>
        <taxon>Terribacillus</taxon>
    </lineage>
</organism>
<keyword evidence="4" id="KW-0670">Pyruvate</keyword>
<evidence type="ECO:0000259" key="3">
    <source>
        <dbReference type="PROSITE" id="PS50206"/>
    </source>
</evidence>
<keyword evidence="1 4" id="KW-0808">Transferase</keyword>
<dbReference type="SUPFAM" id="SSF52821">
    <property type="entry name" value="Rhodanese/Cell cycle control phosphatase"/>
    <property type="match status" value="2"/>
</dbReference>
<dbReference type="PANTHER" id="PTHR11364">
    <property type="entry name" value="THIOSULFATE SULFERTANSFERASE"/>
    <property type="match status" value="1"/>
</dbReference>
<dbReference type="InterPro" id="IPR045078">
    <property type="entry name" value="TST/MPST-like"/>
</dbReference>
<dbReference type="GO" id="GO:0004792">
    <property type="term" value="F:thiosulfate-cyanide sulfurtransferase activity"/>
    <property type="evidence" value="ECO:0007669"/>
    <property type="project" value="InterPro"/>
</dbReference>
<protein>
    <submittedName>
        <fullName evidence="4">Thiosulfate/3-mercaptopyruvate sulfurtransferase</fullName>
    </submittedName>
</protein>
<dbReference type="EMBL" id="OBEK01000001">
    <property type="protein sequence ID" value="SNZ02958.1"/>
    <property type="molecule type" value="Genomic_DNA"/>
</dbReference>
<dbReference type="AlphaFoldDB" id="A0A285N0U7"/>
<feature type="domain" description="Rhodanese" evidence="3">
    <location>
        <begin position="177"/>
        <end position="286"/>
    </location>
</feature>
<dbReference type="Proteomes" id="UP000219356">
    <property type="component" value="Unassembled WGS sequence"/>
</dbReference>
<evidence type="ECO:0000256" key="1">
    <source>
        <dbReference type="ARBA" id="ARBA00022679"/>
    </source>
</evidence>
<dbReference type="Pfam" id="PF00581">
    <property type="entry name" value="Rhodanese"/>
    <property type="match status" value="2"/>
</dbReference>
<evidence type="ECO:0000256" key="2">
    <source>
        <dbReference type="ARBA" id="ARBA00022737"/>
    </source>
</evidence>
<dbReference type="PANTHER" id="PTHR11364:SF27">
    <property type="entry name" value="SULFURTRANSFERASE"/>
    <property type="match status" value="1"/>
</dbReference>
<dbReference type="PROSITE" id="PS50206">
    <property type="entry name" value="RHODANESE_3"/>
    <property type="match status" value="2"/>
</dbReference>
<evidence type="ECO:0000313" key="5">
    <source>
        <dbReference type="Proteomes" id="UP000219356"/>
    </source>
</evidence>
<dbReference type="InterPro" id="IPR001763">
    <property type="entry name" value="Rhodanese-like_dom"/>
</dbReference>
<dbReference type="CDD" id="cd01449">
    <property type="entry name" value="TST_Repeat_2"/>
    <property type="match status" value="1"/>
</dbReference>
<dbReference type="SMART" id="SM00450">
    <property type="entry name" value="RHOD"/>
    <property type="match status" value="2"/>
</dbReference>
<dbReference type="InterPro" id="IPR036873">
    <property type="entry name" value="Rhodanese-like_dom_sf"/>
</dbReference>
<accession>A0A285N0U7</accession>